<name>A0ABN3SNP9_9ACTN</name>
<protein>
    <submittedName>
        <fullName evidence="2">Uncharacterized protein</fullName>
    </submittedName>
</protein>
<proteinExistence type="predicted"/>
<organism evidence="2 3">
    <name type="scientific">Nonomuraea recticatena</name>
    <dbReference type="NCBI Taxonomy" id="46178"/>
    <lineage>
        <taxon>Bacteria</taxon>
        <taxon>Bacillati</taxon>
        <taxon>Actinomycetota</taxon>
        <taxon>Actinomycetes</taxon>
        <taxon>Streptosporangiales</taxon>
        <taxon>Streptosporangiaceae</taxon>
        <taxon>Nonomuraea</taxon>
    </lineage>
</organism>
<evidence type="ECO:0000256" key="1">
    <source>
        <dbReference type="SAM" id="MobiDB-lite"/>
    </source>
</evidence>
<evidence type="ECO:0000313" key="2">
    <source>
        <dbReference type="EMBL" id="GAA2680718.1"/>
    </source>
</evidence>
<keyword evidence="3" id="KW-1185">Reference proteome</keyword>
<sequence length="61" mass="6385">MCVTIVCVAQYDNMRGGPPYQRAGQAVRGGVTDLRPRARASSVSSAHAPGPSAAISRNDQE</sequence>
<accession>A0ABN3SNP9</accession>
<comment type="caution">
    <text evidence="2">The sequence shown here is derived from an EMBL/GenBank/DDBJ whole genome shotgun (WGS) entry which is preliminary data.</text>
</comment>
<gene>
    <name evidence="2" type="ORF">GCM10010412_065090</name>
</gene>
<feature type="compositionally biased region" description="Low complexity" evidence="1">
    <location>
        <begin position="39"/>
        <end position="48"/>
    </location>
</feature>
<evidence type="ECO:0000313" key="3">
    <source>
        <dbReference type="Proteomes" id="UP001501666"/>
    </source>
</evidence>
<dbReference type="Proteomes" id="UP001501666">
    <property type="component" value="Unassembled WGS sequence"/>
</dbReference>
<feature type="region of interest" description="Disordered" evidence="1">
    <location>
        <begin position="36"/>
        <end position="61"/>
    </location>
</feature>
<reference evidence="2 3" key="1">
    <citation type="journal article" date="2019" name="Int. J. Syst. Evol. Microbiol.">
        <title>The Global Catalogue of Microorganisms (GCM) 10K type strain sequencing project: providing services to taxonomists for standard genome sequencing and annotation.</title>
        <authorList>
            <consortium name="The Broad Institute Genomics Platform"/>
            <consortium name="The Broad Institute Genome Sequencing Center for Infectious Disease"/>
            <person name="Wu L."/>
            <person name="Ma J."/>
        </authorList>
    </citation>
    <scope>NUCLEOTIDE SEQUENCE [LARGE SCALE GENOMIC DNA]</scope>
    <source>
        <strain evidence="2 3">JCM 6835</strain>
    </source>
</reference>
<dbReference type="EMBL" id="BAAATE010000021">
    <property type="protein sequence ID" value="GAA2680718.1"/>
    <property type="molecule type" value="Genomic_DNA"/>
</dbReference>